<evidence type="ECO:0000313" key="2">
    <source>
        <dbReference type="EMBL" id="GGK27776.1"/>
    </source>
</evidence>
<comment type="caution">
    <text evidence="2">The sequence shown here is derived from an EMBL/GenBank/DDBJ whole genome shotgun (WGS) entry which is preliminary data.</text>
</comment>
<keyword evidence="3" id="KW-1185">Reference proteome</keyword>
<dbReference type="Proteomes" id="UP000600449">
    <property type="component" value="Unassembled WGS sequence"/>
</dbReference>
<evidence type="ECO:0000259" key="1">
    <source>
        <dbReference type="Pfam" id="PF10056"/>
    </source>
</evidence>
<sequence length="127" mass="13930">MSFDSSRSFIPSTTFIPSSAVRAALSPVGVVSGKRSRIADALDRLAPTIPEFERDAILDHALDSRGLSTATPENAAWLSMVSYVRHVLTDYDALLAEGYDRDSARHFVAAETTAILDSWGCRRRIED</sequence>
<gene>
    <name evidence="2" type="ORF">GCM10011322_12910</name>
</gene>
<dbReference type="Pfam" id="PF10056">
    <property type="entry name" value="DUF2293"/>
    <property type="match status" value="1"/>
</dbReference>
<evidence type="ECO:0000313" key="3">
    <source>
        <dbReference type="Proteomes" id="UP000600449"/>
    </source>
</evidence>
<dbReference type="RefSeq" id="WP_188910828.1">
    <property type="nucleotide sequence ID" value="NZ_BMMF01000003.1"/>
</dbReference>
<dbReference type="InterPro" id="IPR018744">
    <property type="entry name" value="DUF2293"/>
</dbReference>
<dbReference type="AlphaFoldDB" id="A0A917V308"/>
<accession>A0A917V308</accession>
<dbReference type="EMBL" id="BMMF01000003">
    <property type="protein sequence ID" value="GGK27776.1"/>
    <property type="molecule type" value="Genomic_DNA"/>
</dbReference>
<proteinExistence type="predicted"/>
<protein>
    <recommendedName>
        <fullName evidence="1">DUF2293 domain-containing protein</fullName>
    </recommendedName>
</protein>
<name>A0A917V308_9HYPH</name>
<feature type="domain" description="DUF2293" evidence="1">
    <location>
        <begin position="41"/>
        <end position="120"/>
    </location>
</feature>
<organism evidence="2 3">
    <name type="scientific">Salinarimonas ramus</name>
    <dbReference type="NCBI Taxonomy" id="690164"/>
    <lineage>
        <taxon>Bacteria</taxon>
        <taxon>Pseudomonadati</taxon>
        <taxon>Pseudomonadota</taxon>
        <taxon>Alphaproteobacteria</taxon>
        <taxon>Hyphomicrobiales</taxon>
        <taxon>Salinarimonadaceae</taxon>
        <taxon>Salinarimonas</taxon>
    </lineage>
</organism>
<reference evidence="2 3" key="1">
    <citation type="journal article" date="2014" name="Int. J. Syst. Evol. Microbiol.">
        <title>Complete genome sequence of Corynebacterium casei LMG S-19264T (=DSM 44701T), isolated from a smear-ripened cheese.</title>
        <authorList>
            <consortium name="US DOE Joint Genome Institute (JGI-PGF)"/>
            <person name="Walter F."/>
            <person name="Albersmeier A."/>
            <person name="Kalinowski J."/>
            <person name="Ruckert C."/>
        </authorList>
    </citation>
    <scope>NUCLEOTIDE SEQUENCE [LARGE SCALE GENOMIC DNA]</scope>
    <source>
        <strain evidence="2 3">CGMCC 1.9161</strain>
    </source>
</reference>